<protein>
    <recommendedName>
        <fullName evidence="7 8">RNA polymerase sigma factor RpoH</fullName>
    </recommendedName>
    <alternativeName>
        <fullName evidence="7">RNA polymerase sigma-32 factor</fullName>
    </alternativeName>
</protein>
<feature type="region of interest" description="Sigma-70 factor domain-2" evidence="7">
    <location>
        <begin position="75"/>
        <end position="144"/>
    </location>
</feature>
<keyword evidence="12" id="KW-1185">Reference proteome</keyword>
<reference evidence="12" key="1">
    <citation type="submission" date="2015-07" db="EMBL/GenBank/DDBJ databases">
        <title>Discovery of a poly(ethylene terephthalate assimilation.</title>
        <authorList>
            <person name="Yoshida S."/>
            <person name="Hiraga K."/>
            <person name="Takehana T."/>
            <person name="Taniguchi I."/>
            <person name="Yamaji H."/>
            <person name="Maeda Y."/>
            <person name="Toyohara K."/>
            <person name="Miyamoto K."/>
            <person name="Kimura Y."/>
            <person name="Oda K."/>
        </authorList>
    </citation>
    <scope>NUCLEOTIDE SEQUENCE [LARGE SCALE GENOMIC DNA]</scope>
    <source>
        <strain evidence="12">NBRC 110686 / TISTR 2288 / 201-F6</strain>
    </source>
</reference>
<dbReference type="Gene3D" id="1.10.10.10">
    <property type="entry name" value="Winged helix-like DNA-binding domain superfamily/Winged helix DNA-binding domain"/>
    <property type="match status" value="1"/>
</dbReference>
<dbReference type="PANTHER" id="PTHR30376">
    <property type="entry name" value="SIGMA FACTOR RPOH HEAT SHOCK RELATED"/>
    <property type="match status" value="1"/>
</dbReference>
<proteinExistence type="inferred from homology"/>
<dbReference type="InterPro" id="IPR009042">
    <property type="entry name" value="RNA_pol_sigma70_r1_2"/>
</dbReference>
<comment type="caution">
    <text evidence="7">Lacks conserved residue(s) required for the propagation of feature annotation.</text>
</comment>
<dbReference type="AlphaFoldDB" id="A0A0K8P0Y0"/>
<dbReference type="GO" id="GO:0016987">
    <property type="term" value="F:sigma factor activity"/>
    <property type="evidence" value="ECO:0007669"/>
    <property type="project" value="UniProtKB-UniRule"/>
</dbReference>
<sequence>MSNPSMNRSSNALTPVGGASAALTLRDPWALVPSLGNLDAYISAVNRLPLLTQEEEGALARRLRADGDLRAAGQLVLSHLRLVVSISRQYLGYGLPQGDLIQEGNVGLMKAVKRFDPDQGVRLVSYAMHWIKAEIHEYILKNWRMVKVATTKAQRKLFFNLRSMKQSLKSDAVDADTHRATLTQREVDDVASTLNVKREDVLEMETRLSGGDVALEPQDDGGEESYAPIAYLADSRHEPTQVLESQHRDWLAGDGISRALEVLDARSRRIVEERWLKVNDDNSGGKTLHELAADYGVSAERIRQIEAAAMKKMRKALAEVAAA</sequence>
<dbReference type="Gene3D" id="1.20.120.1810">
    <property type="match status" value="1"/>
</dbReference>
<evidence type="ECO:0000259" key="10">
    <source>
        <dbReference type="PROSITE" id="PS00716"/>
    </source>
</evidence>
<dbReference type="NCBIfam" id="NF005143">
    <property type="entry name" value="PRK06596.1"/>
    <property type="match status" value="1"/>
</dbReference>
<dbReference type="PANTHER" id="PTHR30376:SF3">
    <property type="entry name" value="RNA POLYMERASE SIGMA FACTOR RPOH"/>
    <property type="match status" value="1"/>
</dbReference>
<dbReference type="FunFam" id="1.20.120.1810:FF:000001">
    <property type="entry name" value="RNA polymerase sigma factor RpoH"/>
    <property type="match status" value="1"/>
</dbReference>
<dbReference type="EMBL" id="BBYR01000034">
    <property type="protein sequence ID" value="GAP36317.1"/>
    <property type="molecule type" value="Genomic_DNA"/>
</dbReference>
<feature type="domain" description="RNA polymerase sigma-70" evidence="9">
    <location>
        <begin position="99"/>
        <end position="112"/>
    </location>
</feature>
<evidence type="ECO:0000256" key="7">
    <source>
        <dbReference type="HAMAP-Rule" id="MF_00961"/>
    </source>
</evidence>
<evidence type="ECO:0000256" key="4">
    <source>
        <dbReference type="ARBA" id="ARBA00023082"/>
    </source>
</evidence>
<comment type="subcellular location">
    <subcellularLocation>
        <location evidence="7">Cytoplasm</location>
    </subcellularLocation>
</comment>
<dbReference type="GO" id="GO:0009408">
    <property type="term" value="P:response to heat"/>
    <property type="evidence" value="ECO:0007669"/>
    <property type="project" value="UniProtKB-UniRule"/>
</dbReference>
<dbReference type="GO" id="GO:0003677">
    <property type="term" value="F:DNA binding"/>
    <property type="evidence" value="ECO:0007669"/>
    <property type="project" value="UniProtKB-UniRule"/>
</dbReference>
<dbReference type="HAMAP" id="MF_00961">
    <property type="entry name" value="Sigma70_RpoH"/>
    <property type="match status" value="1"/>
</dbReference>
<keyword evidence="4 7" id="KW-0731">Sigma factor</keyword>
<dbReference type="OrthoDB" id="9809557at2"/>
<evidence type="ECO:0000256" key="6">
    <source>
        <dbReference type="ARBA" id="ARBA00023163"/>
    </source>
</evidence>
<evidence type="ECO:0000256" key="1">
    <source>
        <dbReference type="ARBA" id="ARBA00022490"/>
    </source>
</evidence>
<dbReference type="PROSITE" id="PS00715">
    <property type="entry name" value="SIGMA70_1"/>
    <property type="match status" value="1"/>
</dbReference>
<dbReference type="Pfam" id="PF00140">
    <property type="entry name" value="Sigma70_r1_2"/>
    <property type="match status" value="1"/>
</dbReference>
<dbReference type="Pfam" id="PF04545">
    <property type="entry name" value="Sigma70_r4"/>
    <property type="match status" value="1"/>
</dbReference>
<dbReference type="InterPro" id="IPR036388">
    <property type="entry name" value="WH-like_DNA-bd_sf"/>
</dbReference>
<dbReference type="Pfam" id="PF04542">
    <property type="entry name" value="Sigma70_r2"/>
    <property type="match status" value="1"/>
</dbReference>
<organism evidence="11 12">
    <name type="scientific">Piscinibacter sakaiensis</name>
    <name type="common">Ideonella sakaiensis</name>
    <dbReference type="NCBI Taxonomy" id="1547922"/>
    <lineage>
        <taxon>Bacteria</taxon>
        <taxon>Pseudomonadati</taxon>
        <taxon>Pseudomonadota</taxon>
        <taxon>Betaproteobacteria</taxon>
        <taxon>Burkholderiales</taxon>
        <taxon>Sphaerotilaceae</taxon>
        <taxon>Piscinibacter</taxon>
    </lineage>
</organism>
<feature type="domain" description="RNA polymerase sigma-70" evidence="10">
    <location>
        <begin position="287"/>
        <end position="313"/>
    </location>
</feature>
<dbReference type="PRINTS" id="PR00046">
    <property type="entry name" value="SIGMA70FCT"/>
</dbReference>
<comment type="function">
    <text evidence="7">Sigma factors are initiation factors that promote the attachment of RNA polymerase to specific initiation sites and are then released. This sigma factor is involved in regulation of expression of heat shock genes.</text>
</comment>
<dbReference type="PROSITE" id="PS00716">
    <property type="entry name" value="SIGMA70_2"/>
    <property type="match status" value="1"/>
</dbReference>
<dbReference type="CDD" id="cd06171">
    <property type="entry name" value="Sigma70_r4"/>
    <property type="match status" value="1"/>
</dbReference>
<dbReference type="InterPro" id="IPR014284">
    <property type="entry name" value="RNA_pol_sigma-70_dom"/>
</dbReference>
<dbReference type="InterPro" id="IPR013324">
    <property type="entry name" value="RNA_pol_sigma_r3/r4-like"/>
</dbReference>
<keyword evidence="1 7" id="KW-0963">Cytoplasm</keyword>
<dbReference type="InterPro" id="IPR007630">
    <property type="entry name" value="RNA_pol_sigma70_r4"/>
</dbReference>
<dbReference type="SUPFAM" id="SSF88946">
    <property type="entry name" value="Sigma2 domain of RNA polymerase sigma factors"/>
    <property type="match status" value="1"/>
</dbReference>
<dbReference type="NCBIfam" id="TIGR02937">
    <property type="entry name" value="sigma70-ECF"/>
    <property type="match status" value="1"/>
</dbReference>
<dbReference type="InterPro" id="IPR000943">
    <property type="entry name" value="RNA_pol_sigma70"/>
</dbReference>
<evidence type="ECO:0000313" key="11">
    <source>
        <dbReference type="EMBL" id="GAP36317.1"/>
    </source>
</evidence>
<dbReference type="InterPro" id="IPR012759">
    <property type="entry name" value="RNA_pol_sigma_RpoH_proteobac"/>
</dbReference>
<evidence type="ECO:0000256" key="5">
    <source>
        <dbReference type="ARBA" id="ARBA00023125"/>
    </source>
</evidence>
<dbReference type="STRING" id="1547922.ISF6_2157"/>
<keyword evidence="3 7" id="KW-0346">Stress response</keyword>
<keyword evidence="2 7" id="KW-0805">Transcription regulation</keyword>
<keyword evidence="5 7" id="KW-0238">DNA-binding</keyword>
<feature type="short sequence motif" description="Interaction with polymerase core subunit RpoC" evidence="7">
    <location>
        <begin position="99"/>
        <end position="102"/>
    </location>
</feature>
<accession>A0A0K8P0Y0</accession>
<dbReference type="NCBIfam" id="TIGR02392">
    <property type="entry name" value="rpoH_proteo"/>
    <property type="match status" value="1"/>
</dbReference>
<dbReference type="RefSeq" id="WP_082368279.1">
    <property type="nucleotide sequence ID" value="NZ_BBYR01000034.1"/>
</dbReference>
<comment type="subunit">
    <text evidence="7">Interacts with the RNA polymerase core enzyme.</text>
</comment>
<dbReference type="GO" id="GO:0006352">
    <property type="term" value="P:DNA-templated transcription initiation"/>
    <property type="evidence" value="ECO:0007669"/>
    <property type="project" value="UniProtKB-UniRule"/>
</dbReference>
<name>A0A0K8P0Y0_PISS1</name>
<reference evidence="11 12" key="2">
    <citation type="journal article" date="2016" name="Science">
        <title>A bacterium that degrades and assimilates poly(ethylene terephthalate).</title>
        <authorList>
            <person name="Yoshida S."/>
            <person name="Hiraga K."/>
            <person name="Takehana T."/>
            <person name="Taniguchi I."/>
            <person name="Yamaji H."/>
            <person name="Maeda Y."/>
            <person name="Toyohara K."/>
            <person name="Miyamoto K."/>
            <person name="Kimura Y."/>
            <person name="Oda K."/>
        </authorList>
    </citation>
    <scope>NUCLEOTIDE SEQUENCE [LARGE SCALE GENOMIC DNA]</scope>
    <source>
        <strain evidence="12">NBRC 110686 / TISTR 2288 / 201-F6</strain>
    </source>
</reference>
<comment type="similarity">
    <text evidence="7">Belongs to the sigma-70 factor family. RpoH subfamily.</text>
</comment>
<evidence type="ECO:0000313" key="12">
    <source>
        <dbReference type="Proteomes" id="UP000037660"/>
    </source>
</evidence>
<dbReference type="InterPro" id="IPR007627">
    <property type="entry name" value="RNA_pol_sigma70_r2"/>
</dbReference>
<evidence type="ECO:0000256" key="2">
    <source>
        <dbReference type="ARBA" id="ARBA00023015"/>
    </source>
</evidence>
<evidence type="ECO:0000256" key="3">
    <source>
        <dbReference type="ARBA" id="ARBA00023016"/>
    </source>
</evidence>
<dbReference type="InterPro" id="IPR050813">
    <property type="entry name" value="Sigma-70_Factor"/>
</dbReference>
<comment type="caution">
    <text evidence="11">The sequence shown here is derived from an EMBL/GenBank/DDBJ whole genome shotgun (WGS) entry which is preliminary data.</text>
</comment>
<keyword evidence="6 7" id="KW-0804">Transcription</keyword>
<feature type="DNA-binding region" description="H-T-H motif" evidence="7">
    <location>
        <begin position="288"/>
        <end position="307"/>
    </location>
</feature>
<dbReference type="InterPro" id="IPR013325">
    <property type="entry name" value="RNA_pol_sigma_r2"/>
</dbReference>
<gene>
    <name evidence="7" type="primary">rpoH</name>
    <name evidence="11" type="ORF">ISF6_2157</name>
</gene>
<evidence type="ECO:0000259" key="9">
    <source>
        <dbReference type="PROSITE" id="PS00715"/>
    </source>
</evidence>
<evidence type="ECO:0000256" key="8">
    <source>
        <dbReference type="NCBIfam" id="TIGR02392"/>
    </source>
</evidence>
<dbReference type="GO" id="GO:0005737">
    <property type="term" value="C:cytoplasm"/>
    <property type="evidence" value="ECO:0007669"/>
    <property type="project" value="UniProtKB-SubCell"/>
</dbReference>
<dbReference type="Proteomes" id="UP000037660">
    <property type="component" value="Unassembled WGS sequence"/>
</dbReference>
<dbReference type="SUPFAM" id="SSF88659">
    <property type="entry name" value="Sigma3 and sigma4 domains of RNA polymerase sigma factors"/>
    <property type="match status" value="1"/>
</dbReference>